<sequence length="701" mass="76218">MLLVFSIFTLISISEVNAAEVISVNAKGYENTIIIEFENESTSKIKTIRVWASGEVTFTSFKSEPGWGGGKYSDSKLLIFTATNTLNLGESVKFGLVTDEKVNAINWKVLDRNDNDIDKGKISIQGISETSSDIIEEESKEVEQAKETGGELYGTKKFIPEKIRPGSDARLVGNGFGSEKNLKFYLDSTILNSVITDKQGNFLTTISIPDAHSIGTSEFIIKDESDNIQTTSINVEEPKNRFLKASKFEVNSVPAEIRYEETLTISGNAYPQSAIIIAFENNERVLEKTRVVSANANGEWVFEETIERTDDLGEKFVIFKNNNDKTTKSLTVKSDYLIQISTSAIRYNLEETVTITGTTEPNKDTTIWIKDQDKKIVHYDVFTSNADGSLNYEFVADDVFSSGTYTAVIKQESGSDAALFGIGQYPVTVLVALMDKTNFDLNSKAILSIVGPASSNLSISILDANDNIEMTDSITSSSIGKNKYAIDLDGLDSGVYRAVVSSINIQDSVKFSIGLESASGPISLVTTQTNYSPGESIFVIGNTGSNARIIMTLFDPSGNISAITETFSDSTGSFSTTDIGIPSDGALGNWKVTAHNRLDNNSVEINVSIPTGKSLTLQIEETQFSIGDIIVIKGIGQSDANRLGVKITNESDEEVASLHTPITSSGTFHLPWTVPAGFDTGTYTITVSDDDNSSSFEIFIQ</sequence>
<name>A0A075G875_9ARCH</name>
<dbReference type="AlphaFoldDB" id="A0A075G875"/>
<accession>A0A075G875</accession>
<evidence type="ECO:0000313" key="1">
    <source>
        <dbReference type="EMBL" id="AIE98181.1"/>
    </source>
</evidence>
<organism evidence="1">
    <name type="scientific">uncultured marine thaumarchaeote KM3_04_E09</name>
    <dbReference type="NCBI Taxonomy" id="1455966"/>
    <lineage>
        <taxon>Archaea</taxon>
        <taxon>Nitrososphaerota</taxon>
        <taxon>environmental samples</taxon>
    </lineage>
</organism>
<evidence type="ECO:0008006" key="2">
    <source>
        <dbReference type="Google" id="ProtNLM"/>
    </source>
</evidence>
<reference evidence="1" key="1">
    <citation type="journal article" date="2014" name="Genome Biol. Evol.">
        <title>Pangenome evidence for extensive interdomain horizontal transfer affecting lineage core and shell genes in uncultured planktonic thaumarchaeota and euryarchaeota.</title>
        <authorList>
            <person name="Deschamps P."/>
            <person name="Zivanovic Y."/>
            <person name="Moreira D."/>
            <person name="Rodriguez-Valera F."/>
            <person name="Lopez-Garcia P."/>
        </authorList>
    </citation>
    <scope>NUCLEOTIDE SEQUENCE</scope>
</reference>
<protein>
    <recommendedName>
        <fullName evidence="2">Biofilm-associated protein</fullName>
    </recommendedName>
</protein>
<dbReference type="EMBL" id="KF900529">
    <property type="protein sequence ID" value="AIE98181.1"/>
    <property type="molecule type" value="Genomic_DNA"/>
</dbReference>
<proteinExistence type="predicted"/>